<keyword evidence="2" id="KW-1185">Reference proteome</keyword>
<accession>A0ABR6HXH2</accession>
<dbReference type="SUPFAM" id="SSF56349">
    <property type="entry name" value="DNA breaking-rejoining enzymes"/>
    <property type="match status" value="1"/>
</dbReference>
<name>A0ABR6HXH2_9SPHN</name>
<protein>
    <submittedName>
        <fullName evidence="1">Integrase</fullName>
    </submittedName>
</protein>
<dbReference type="Proteomes" id="UP000548685">
    <property type="component" value="Unassembled WGS sequence"/>
</dbReference>
<reference evidence="1 2" key="1">
    <citation type="submission" date="2020-08" db="EMBL/GenBank/DDBJ databases">
        <title>Genomic Encyclopedia of Type Strains, Phase IV (KMG-IV): sequencing the most valuable type-strain genomes for metagenomic binning, comparative biology and taxonomic classification.</title>
        <authorList>
            <person name="Goeker M."/>
        </authorList>
    </citation>
    <scope>NUCLEOTIDE SEQUENCE [LARGE SCALE GENOMIC DNA]</scope>
    <source>
        <strain evidence="1 2">DSM 8510</strain>
    </source>
</reference>
<dbReference type="InterPro" id="IPR011010">
    <property type="entry name" value="DNA_brk_join_enz"/>
</dbReference>
<evidence type="ECO:0000313" key="2">
    <source>
        <dbReference type="Proteomes" id="UP000548685"/>
    </source>
</evidence>
<gene>
    <name evidence="1" type="ORF">FHS52_001286</name>
</gene>
<evidence type="ECO:0000313" key="1">
    <source>
        <dbReference type="EMBL" id="MBB3775343.1"/>
    </source>
</evidence>
<comment type="caution">
    <text evidence="1">The sequence shown here is derived from an EMBL/GenBank/DDBJ whole genome shotgun (WGS) entry which is preliminary data.</text>
</comment>
<organism evidence="1 2">
    <name type="scientific">Erythrobacter ramosus</name>
    <dbReference type="NCBI Taxonomy" id="35811"/>
    <lineage>
        <taxon>Bacteria</taxon>
        <taxon>Pseudomonadati</taxon>
        <taxon>Pseudomonadota</taxon>
        <taxon>Alphaproteobacteria</taxon>
        <taxon>Sphingomonadales</taxon>
        <taxon>Erythrobacteraceae</taxon>
        <taxon>Erythrobacter/Porphyrobacter group</taxon>
        <taxon>Erythrobacter</taxon>
    </lineage>
</organism>
<dbReference type="EMBL" id="JACICE010000001">
    <property type="protein sequence ID" value="MBB3775343.1"/>
    <property type="molecule type" value="Genomic_DNA"/>
</dbReference>
<sequence length="80" mass="8498">MTGPIGYVFPSVRTCTSPMSENIINAGLRRLGYATDEMTAHGFRAIASTLLNESGKLSPDAIERAQATIHGKAPSQHPDA</sequence>
<dbReference type="RefSeq" id="WP_337190203.1">
    <property type="nucleotide sequence ID" value="NZ_BAAADZ010000002.1"/>
</dbReference>
<proteinExistence type="predicted"/>